<accession>A0AAU8DPB2</accession>
<evidence type="ECO:0000313" key="3">
    <source>
        <dbReference type="EMBL" id="XCG63582.1"/>
    </source>
</evidence>
<dbReference type="SUPFAM" id="SSF53335">
    <property type="entry name" value="S-adenosyl-L-methionine-dependent methyltransferases"/>
    <property type="match status" value="1"/>
</dbReference>
<dbReference type="Pfam" id="PF05050">
    <property type="entry name" value="Methyltransf_21"/>
    <property type="match status" value="1"/>
</dbReference>
<reference evidence="3" key="1">
    <citation type="submission" date="2024-05" db="EMBL/GenBank/DDBJ databases">
        <authorList>
            <person name="Cai S.Y."/>
            <person name="Jin L.M."/>
            <person name="Li H.R."/>
        </authorList>
    </citation>
    <scope>NUCLEOTIDE SEQUENCE</scope>
    <source>
        <strain evidence="3">A5-74</strain>
    </source>
</reference>
<keyword evidence="3" id="KW-0808">Transferase</keyword>
<dbReference type="PANTHER" id="PTHR36973">
    <property type="entry name" value="SLL1456 PROTEIN-RELATED"/>
    <property type="match status" value="1"/>
</dbReference>
<keyword evidence="3" id="KW-0489">Methyltransferase</keyword>
<dbReference type="InterPro" id="IPR006342">
    <property type="entry name" value="FkbM_mtfrase"/>
</dbReference>
<dbReference type="RefSeq" id="WP_353649197.1">
    <property type="nucleotide sequence ID" value="NZ_CP159218.1"/>
</dbReference>
<gene>
    <name evidence="3" type="ORF">ABLG96_20735</name>
</gene>
<dbReference type="Gene3D" id="3.40.50.150">
    <property type="entry name" value="Vaccinia Virus protein VP39"/>
    <property type="match status" value="1"/>
</dbReference>
<dbReference type="GO" id="GO:0032259">
    <property type="term" value="P:methylation"/>
    <property type="evidence" value="ECO:0007669"/>
    <property type="project" value="UniProtKB-KW"/>
</dbReference>
<dbReference type="EMBL" id="CP159218">
    <property type="protein sequence ID" value="XCG63582.1"/>
    <property type="molecule type" value="Genomic_DNA"/>
</dbReference>
<proteinExistence type="predicted"/>
<protein>
    <submittedName>
        <fullName evidence="3">FkbM family methyltransferase</fullName>
    </submittedName>
</protein>
<dbReference type="GO" id="GO:0008171">
    <property type="term" value="F:O-methyltransferase activity"/>
    <property type="evidence" value="ECO:0007669"/>
    <property type="project" value="TreeGrafter"/>
</dbReference>
<organism evidence="3">
    <name type="scientific">Nakamurella sp. A5-74</name>
    <dbReference type="NCBI Taxonomy" id="3158264"/>
    <lineage>
        <taxon>Bacteria</taxon>
        <taxon>Bacillati</taxon>
        <taxon>Actinomycetota</taxon>
        <taxon>Actinomycetes</taxon>
        <taxon>Nakamurellales</taxon>
        <taxon>Nakamurellaceae</taxon>
        <taxon>Nakamurella</taxon>
    </lineage>
</organism>
<feature type="region of interest" description="Disordered" evidence="1">
    <location>
        <begin position="1"/>
        <end position="22"/>
    </location>
</feature>
<evidence type="ECO:0000259" key="2">
    <source>
        <dbReference type="Pfam" id="PF05050"/>
    </source>
</evidence>
<feature type="domain" description="Methyltransferase FkbM" evidence="2">
    <location>
        <begin position="66"/>
        <end position="233"/>
    </location>
</feature>
<dbReference type="AlphaFoldDB" id="A0AAU8DPB2"/>
<dbReference type="InterPro" id="IPR053188">
    <property type="entry name" value="FkbM_Methyltransferase"/>
</dbReference>
<sequence length="331" mass="35449">MTSADRPISGGNASTPPDRSLAQDANAALRHGGSAAELRAATDVRELLDPAFEDRTDGRPPISVVDIGANPLDDVTPYTLLLDSGAAHVTGFEPQTEALADLQRRAGPQETYLPHVVGDGRSATLHLCASSGFASLLAPDPAQLELLVDFPGLATVVDTLPVDTRRLDDITEIEHIDLLKIDIQGGELAVLQAGRRALSATAAVQAEVGFHRLYTGQPTFADVDLELRAQGFVPHRFVTTRTWPMAPVQWADPLELASRQLVEADVLYVRDPVRTDLMTDGQLARLALIADAGYGSFGLALRCVLELVRRGVLDASAEGRYRALAAQRLAL</sequence>
<dbReference type="InterPro" id="IPR029063">
    <property type="entry name" value="SAM-dependent_MTases_sf"/>
</dbReference>
<evidence type="ECO:0000256" key="1">
    <source>
        <dbReference type="SAM" id="MobiDB-lite"/>
    </source>
</evidence>
<dbReference type="PANTHER" id="PTHR36973:SF4">
    <property type="entry name" value="NODULATION PROTEIN"/>
    <property type="match status" value="1"/>
</dbReference>
<name>A0AAU8DPB2_9ACTN</name>
<dbReference type="NCBIfam" id="TIGR01444">
    <property type="entry name" value="fkbM_fam"/>
    <property type="match status" value="1"/>
</dbReference>